<comment type="caution">
    <text evidence="1">The sequence shown here is derived from an EMBL/GenBank/DDBJ whole genome shotgun (WGS) entry which is preliminary data.</text>
</comment>
<gene>
    <name evidence="1" type="ORF">Airi01_035200</name>
</gene>
<dbReference type="Proteomes" id="UP001165135">
    <property type="component" value="Unassembled WGS sequence"/>
</dbReference>
<dbReference type="AlphaFoldDB" id="A0A9W6RGD1"/>
<accession>A0A9W6RGD1</accession>
<sequence length="1127" mass="121807">MHADELLAEIEPLTYRARCARLAGLRTRLDPAERARLLGELGERGAYERSLGLFIAAAARDEAALDHIAAAVGDADADVAATAIGAAVRLGATDATALAAFLRDAPAESRALLYRTVRRHRRADLAESLLGPVRDRWGDREAAALLPACGAEAVDRLLPELSYAVPNWSTLGYLHPRSMLDQAERELAQLPRQLRRGWWTSRGPGLAEAVRHFPLRVIGLLEGYWEPTGPSSALVPKLGVLIAAAPERMCDLLLRPDARPSLGRLLRARSVRERLVRLLPEPRLAELLRAVREDDAALVLLLRAFPPARREPVFDAAMAGIDLSARELAPAVLDVLPLARRGREAHRMLGLRKVADDPWRILEVTAFLPYEQAADTLREVTRRADAEERGRGYELLIACAGRGRDPEIFSDALGSLARLRNEQDPVRQRALRALTAVPPGLLRAGHTAALGRFVEDALNARDLSHQTVHALSRLVASAFRQGASRGDRDLTAFALDALGTLADRGSGVLIGRLDDCLRRGDEHALVRGLVPWLERDSARDEFRLTFALATALGRRGDDVPELQAALESALHAKRDSVITRAIEHWLRPSRTRAERVEHVIGVDRSSVVLPTVFRVLATERTDLLGSVLSGDIPGGRFWRRSITFVPYVARPWPRRWTAAQRAAYLRLLHRAATDRSVPERERARAVRLIGDVPSTSADELRRYLRAREPLVRRAALTAAAWTASPRSVLGDLLAHVTGDDAHVAAYAATRAARFTPPSALPAALAPVLAEGKITARKEAVRLIAHHRVPDAGGILAQAWDREGQHRDVRTAIVSAARQLLDLPVGERILTEAVAGSRDLARQVLGAAPLTVEPRHRARYAGLVVNAARSADPAVRGEALGWLPSWASWSPEATGTLAARFQDLTETATWRIALDGLVTCAMSGDAGTELRNAVAALATADEPADAEPERDLPVAQRLDAAVTALARAARADRDHADPVLAAVDDVLPEPLGALLAASTLRWDRPGTLAALLDRPIGSAFAIAEVAGVLTRRAGGTEAFADGPARYARAAGTVPSSADTPDPADVLPHATAAAGRDDLVAGAAAVALVQACGPRAGWSAPWRGLLRRLRTHPHPDVSYLARRVRTATE</sequence>
<dbReference type="SUPFAM" id="SSF48371">
    <property type="entry name" value="ARM repeat"/>
    <property type="match status" value="1"/>
</dbReference>
<name>A0A9W6RGD1_9ACTN</name>
<evidence type="ECO:0000313" key="1">
    <source>
        <dbReference type="EMBL" id="GLY75253.1"/>
    </source>
</evidence>
<dbReference type="InterPro" id="IPR016024">
    <property type="entry name" value="ARM-type_fold"/>
</dbReference>
<organism evidence="1 2">
    <name type="scientific">Actinoallomurus iriomotensis</name>
    <dbReference type="NCBI Taxonomy" id="478107"/>
    <lineage>
        <taxon>Bacteria</taxon>
        <taxon>Bacillati</taxon>
        <taxon>Actinomycetota</taxon>
        <taxon>Actinomycetes</taxon>
        <taxon>Streptosporangiales</taxon>
        <taxon>Thermomonosporaceae</taxon>
        <taxon>Actinoallomurus</taxon>
    </lineage>
</organism>
<proteinExistence type="predicted"/>
<evidence type="ECO:0000313" key="2">
    <source>
        <dbReference type="Proteomes" id="UP001165135"/>
    </source>
</evidence>
<dbReference type="EMBL" id="BSTJ01000004">
    <property type="protein sequence ID" value="GLY75253.1"/>
    <property type="molecule type" value="Genomic_DNA"/>
</dbReference>
<reference evidence="1" key="1">
    <citation type="submission" date="2023-03" db="EMBL/GenBank/DDBJ databases">
        <title>Actinoallomurus iriomotensis NBRC 103681.</title>
        <authorList>
            <person name="Ichikawa N."/>
            <person name="Sato H."/>
            <person name="Tonouchi N."/>
        </authorList>
    </citation>
    <scope>NUCLEOTIDE SEQUENCE</scope>
    <source>
        <strain evidence="1">NBRC 103681</strain>
    </source>
</reference>
<protein>
    <submittedName>
        <fullName evidence="1">Uncharacterized protein</fullName>
    </submittedName>
</protein>
<dbReference type="RefSeq" id="WP_285622082.1">
    <property type="nucleotide sequence ID" value="NZ_BSTJ01000004.1"/>
</dbReference>